<keyword evidence="1" id="KW-1133">Transmembrane helix</keyword>
<comment type="caution">
    <text evidence="2">The sequence shown here is derived from an EMBL/GenBank/DDBJ whole genome shotgun (WGS) entry which is preliminary data.</text>
</comment>
<dbReference type="Proteomes" id="UP001169027">
    <property type="component" value="Unassembled WGS sequence"/>
</dbReference>
<evidence type="ECO:0008006" key="4">
    <source>
        <dbReference type="Google" id="ProtNLM"/>
    </source>
</evidence>
<dbReference type="PROSITE" id="PS00409">
    <property type="entry name" value="PROKAR_NTER_METHYL"/>
    <property type="match status" value="1"/>
</dbReference>
<dbReference type="RefSeq" id="WP_301810761.1">
    <property type="nucleotide sequence ID" value="NZ_JAUJZH010000010.1"/>
</dbReference>
<proteinExistence type="predicted"/>
<name>A0ABT8S6F3_9BURK</name>
<reference evidence="2" key="1">
    <citation type="submission" date="2023-06" db="EMBL/GenBank/DDBJ databases">
        <authorList>
            <person name="Jiang Y."/>
            <person name="Liu Q."/>
        </authorList>
    </citation>
    <scope>NUCLEOTIDE SEQUENCE</scope>
    <source>
        <strain evidence="2">CGMCC 1.12090</strain>
    </source>
</reference>
<organism evidence="2 3">
    <name type="scientific">Variovorax ginsengisoli</name>
    <dbReference type="NCBI Taxonomy" id="363844"/>
    <lineage>
        <taxon>Bacteria</taxon>
        <taxon>Pseudomonadati</taxon>
        <taxon>Pseudomonadota</taxon>
        <taxon>Betaproteobacteria</taxon>
        <taxon>Burkholderiales</taxon>
        <taxon>Comamonadaceae</taxon>
        <taxon>Variovorax</taxon>
    </lineage>
</organism>
<sequence length="252" mass="26577">MSNLDRPRPRPGRERGLSLLELLAGLVVGMLVMMSALATLLLSREAAGAVADLSQLQQQGAYALHVIGLQFRQAGAVELMRNEVTGRYAFGPSRAQAAGTDFAVFGVDGKGAAPDKVSVAFAAAAWAKAPGQYDCSGSGVSGGERVDATFEVDAKGQLSCTGRRKQPLVSGVADFQVRYRVATSDGVQIMAAREVEALKRWGAVAAIEICLDLQGSEKSPQAGQVYRGCDGDRPSNGRAHLVSRNVFSVRPQ</sequence>
<gene>
    <name evidence="2" type="ORF">Q2T77_15980</name>
</gene>
<protein>
    <recommendedName>
        <fullName evidence="4">Prepilin-type N-terminal cleavage/methylation domain-containing protein</fullName>
    </recommendedName>
</protein>
<keyword evidence="1" id="KW-0812">Transmembrane</keyword>
<dbReference type="InterPro" id="IPR012902">
    <property type="entry name" value="N_methyl_site"/>
</dbReference>
<evidence type="ECO:0000256" key="1">
    <source>
        <dbReference type="SAM" id="Phobius"/>
    </source>
</evidence>
<evidence type="ECO:0000313" key="2">
    <source>
        <dbReference type="EMBL" id="MDO1533792.1"/>
    </source>
</evidence>
<feature type="transmembrane region" description="Helical" evidence="1">
    <location>
        <begin position="20"/>
        <end position="42"/>
    </location>
</feature>
<keyword evidence="1" id="KW-0472">Membrane</keyword>
<accession>A0ABT8S6F3</accession>
<keyword evidence="3" id="KW-1185">Reference proteome</keyword>
<evidence type="ECO:0000313" key="3">
    <source>
        <dbReference type="Proteomes" id="UP001169027"/>
    </source>
</evidence>
<dbReference type="EMBL" id="JAUKVY010000010">
    <property type="protein sequence ID" value="MDO1533792.1"/>
    <property type="molecule type" value="Genomic_DNA"/>
</dbReference>